<accession>A0AAE1YAP5</accession>
<protein>
    <submittedName>
        <fullName evidence="1">Uncharacterized protein</fullName>
    </submittedName>
</protein>
<evidence type="ECO:0000313" key="1">
    <source>
        <dbReference type="EMBL" id="KAK4426745.1"/>
    </source>
</evidence>
<name>A0AAE1YAP5_9LAMI</name>
<dbReference type="AlphaFoldDB" id="A0AAE1YAP5"/>
<evidence type="ECO:0000313" key="2">
    <source>
        <dbReference type="Proteomes" id="UP001293254"/>
    </source>
</evidence>
<proteinExistence type="predicted"/>
<organism evidence="1 2">
    <name type="scientific">Sesamum alatum</name>
    <dbReference type="NCBI Taxonomy" id="300844"/>
    <lineage>
        <taxon>Eukaryota</taxon>
        <taxon>Viridiplantae</taxon>
        <taxon>Streptophyta</taxon>
        <taxon>Embryophyta</taxon>
        <taxon>Tracheophyta</taxon>
        <taxon>Spermatophyta</taxon>
        <taxon>Magnoliopsida</taxon>
        <taxon>eudicotyledons</taxon>
        <taxon>Gunneridae</taxon>
        <taxon>Pentapetalae</taxon>
        <taxon>asterids</taxon>
        <taxon>lamiids</taxon>
        <taxon>Lamiales</taxon>
        <taxon>Pedaliaceae</taxon>
        <taxon>Sesamum</taxon>
    </lineage>
</organism>
<comment type="caution">
    <text evidence="1">The sequence shown here is derived from an EMBL/GenBank/DDBJ whole genome shotgun (WGS) entry which is preliminary data.</text>
</comment>
<dbReference type="Proteomes" id="UP001293254">
    <property type="component" value="Unassembled WGS sequence"/>
</dbReference>
<reference evidence="1" key="2">
    <citation type="journal article" date="2024" name="Plant">
        <title>Genomic evolution and insights into agronomic trait innovations of Sesamum species.</title>
        <authorList>
            <person name="Miao H."/>
            <person name="Wang L."/>
            <person name="Qu L."/>
            <person name="Liu H."/>
            <person name="Sun Y."/>
            <person name="Le M."/>
            <person name="Wang Q."/>
            <person name="Wei S."/>
            <person name="Zheng Y."/>
            <person name="Lin W."/>
            <person name="Duan Y."/>
            <person name="Cao H."/>
            <person name="Xiong S."/>
            <person name="Wang X."/>
            <person name="Wei L."/>
            <person name="Li C."/>
            <person name="Ma Q."/>
            <person name="Ju M."/>
            <person name="Zhao R."/>
            <person name="Li G."/>
            <person name="Mu C."/>
            <person name="Tian Q."/>
            <person name="Mei H."/>
            <person name="Zhang T."/>
            <person name="Gao T."/>
            <person name="Zhang H."/>
        </authorList>
    </citation>
    <scope>NUCLEOTIDE SEQUENCE</scope>
    <source>
        <strain evidence="1">3651</strain>
    </source>
</reference>
<dbReference type="EMBL" id="JACGWO010000005">
    <property type="protein sequence ID" value="KAK4426745.1"/>
    <property type="molecule type" value="Genomic_DNA"/>
</dbReference>
<gene>
    <name evidence="1" type="ORF">Salat_1443200</name>
</gene>
<sequence length="103" mass="11761">MGRGWEWGDGKGNRRLGWGMGSGSMRVRVGLDHINVKGLGLGLSNFRSLVQHECPMLLHSQSCHHRFCMHGQLLECAERIRPANEYTYRKSPKPPPVCRIPHW</sequence>
<keyword evidence="2" id="KW-1185">Reference proteome</keyword>
<reference evidence="1" key="1">
    <citation type="submission" date="2020-06" db="EMBL/GenBank/DDBJ databases">
        <authorList>
            <person name="Li T."/>
            <person name="Hu X."/>
            <person name="Zhang T."/>
            <person name="Song X."/>
            <person name="Zhang H."/>
            <person name="Dai N."/>
            <person name="Sheng W."/>
            <person name="Hou X."/>
            <person name="Wei L."/>
        </authorList>
    </citation>
    <scope>NUCLEOTIDE SEQUENCE</scope>
    <source>
        <strain evidence="1">3651</strain>
        <tissue evidence="1">Leaf</tissue>
    </source>
</reference>